<dbReference type="Proteomes" id="UP000076871">
    <property type="component" value="Unassembled WGS sequence"/>
</dbReference>
<dbReference type="EMBL" id="KV427697">
    <property type="protein sequence ID" value="KZT00102.1"/>
    <property type="molecule type" value="Genomic_DNA"/>
</dbReference>
<dbReference type="Pfam" id="PF07883">
    <property type="entry name" value="Cupin_2"/>
    <property type="match status" value="1"/>
</dbReference>
<dbReference type="RefSeq" id="XP_040757842.1">
    <property type="nucleotide sequence ID" value="XM_040905275.1"/>
</dbReference>
<keyword evidence="3" id="KW-1185">Reference proteome</keyword>
<dbReference type="InParanoid" id="A0A165B2G9"/>
<feature type="domain" description="Cupin type-2" evidence="1">
    <location>
        <begin position="94"/>
        <end position="145"/>
    </location>
</feature>
<dbReference type="PANTHER" id="PTHR36156">
    <property type="entry name" value="SLR2101 PROTEIN"/>
    <property type="match status" value="1"/>
</dbReference>
<reference evidence="2 3" key="1">
    <citation type="journal article" date="2016" name="Mol. Biol. Evol.">
        <title>Comparative Genomics of Early-Diverging Mushroom-Forming Fungi Provides Insights into the Origins of Lignocellulose Decay Capabilities.</title>
        <authorList>
            <person name="Nagy L.G."/>
            <person name="Riley R."/>
            <person name="Tritt A."/>
            <person name="Adam C."/>
            <person name="Daum C."/>
            <person name="Floudas D."/>
            <person name="Sun H."/>
            <person name="Yadav J.S."/>
            <person name="Pangilinan J."/>
            <person name="Larsson K.H."/>
            <person name="Matsuura K."/>
            <person name="Barry K."/>
            <person name="Labutti K."/>
            <person name="Kuo R."/>
            <person name="Ohm R.A."/>
            <person name="Bhattacharya S.S."/>
            <person name="Shirouzu T."/>
            <person name="Yoshinaga Y."/>
            <person name="Martin F.M."/>
            <person name="Grigoriev I.V."/>
            <person name="Hibbett D.S."/>
        </authorList>
    </citation>
    <scope>NUCLEOTIDE SEQUENCE [LARGE SCALE GENOMIC DNA]</scope>
    <source>
        <strain evidence="2 3">93-53</strain>
    </source>
</reference>
<dbReference type="InterPro" id="IPR013096">
    <property type="entry name" value="Cupin_2"/>
</dbReference>
<evidence type="ECO:0000313" key="3">
    <source>
        <dbReference type="Proteomes" id="UP000076871"/>
    </source>
</evidence>
<organism evidence="2 3">
    <name type="scientific">Laetiporus sulphureus 93-53</name>
    <dbReference type="NCBI Taxonomy" id="1314785"/>
    <lineage>
        <taxon>Eukaryota</taxon>
        <taxon>Fungi</taxon>
        <taxon>Dikarya</taxon>
        <taxon>Basidiomycota</taxon>
        <taxon>Agaricomycotina</taxon>
        <taxon>Agaricomycetes</taxon>
        <taxon>Polyporales</taxon>
        <taxon>Laetiporus</taxon>
    </lineage>
</organism>
<dbReference type="Gene3D" id="2.60.120.10">
    <property type="entry name" value="Jelly Rolls"/>
    <property type="match status" value="1"/>
</dbReference>
<dbReference type="InterPro" id="IPR011051">
    <property type="entry name" value="RmlC_Cupin_sf"/>
</dbReference>
<protein>
    <recommendedName>
        <fullName evidence="1">Cupin type-2 domain-containing protein</fullName>
    </recommendedName>
</protein>
<dbReference type="InterPro" id="IPR014710">
    <property type="entry name" value="RmlC-like_jellyroll"/>
</dbReference>
<accession>A0A165B2G9</accession>
<dbReference type="CDD" id="cd02231">
    <property type="entry name" value="cupin_BLL6423-like"/>
    <property type="match status" value="1"/>
</dbReference>
<evidence type="ECO:0000259" key="1">
    <source>
        <dbReference type="Pfam" id="PF07883"/>
    </source>
</evidence>
<dbReference type="STRING" id="1314785.A0A165B2G9"/>
<gene>
    <name evidence="2" type="ORF">LAESUDRAFT_666881</name>
</gene>
<dbReference type="GeneID" id="63822305"/>
<name>A0A165B2G9_9APHY</name>
<sequence length="146" mass="16451">MSADPTQKEPSPYPSIRRIVTGHMESGHSTFESIDEVEPYFFRCSETMFADLFWVDSNRPDISKPCQDISKEHQGELCGKEGLVLRIIDTPPGPGGKSPFHRTETIDFVIVVKGEITLVLDNDEKRVCQPGDVVVQRGKIHAWHND</sequence>
<dbReference type="PANTHER" id="PTHR36156:SF2">
    <property type="entry name" value="CUPIN TYPE-2 DOMAIN-CONTAINING PROTEIN"/>
    <property type="match status" value="1"/>
</dbReference>
<proteinExistence type="predicted"/>
<dbReference type="AlphaFoldDB" id="A0A165B2G9"/>
<dbReference type="InterPro" id="IPR047142">
    <property type="entry name" value="OryJ/VirC-like"/>
</dbReference>
<dbReference type="SUPFAM" id="SSF51182">
    <property type="entry name" value="RmlC-like cupins"/>
    <property type="match status" value="1"/>
</dbReference>
<evidence type="ECO:0000313" key="2">
    <source>
        <dbReference type="EMBL" id="KZT00102.1"/>
    </source>
</evidence>
<dbReference type="OrthoDB" id="5840532at2759"/>